<evidence type="ECO:0000256" key="2">
    <source>
        <dbReference type="ARBA" id="ARBA00022475"/>
    </source>
</evidence>
<feature type="transmembrane region" description="Helical" evidence="12">
    <location>
        <begin position="496"/>
        <end position="516"/>
    </location>
</feature>
<dbReference type="PANTHER" id="PTHR24372:SF77">
    <property type="entry name" value="G-PROTEIN COUPLED RECEPTORS FAMILY 1 PROFILE DOMAIN-CONTAINING PROTEIN"/>
    <property type="match status" value="1"/>
</dbReference>
<gene>
    <name evidence="14" type="ORF">OS493_037899</name>
</gene>
<feature type="transmembrane region" description="Helical" evidence="12">
    <location>
        <begin position="578"/>
        <end position="597"/>
    </location>
</feature>
<evidence type="ECO:0000256" key="8">
    <source>
        <dbReference type="ARBA" id="ARBA00023136"/>
    </source>
</evidence>
<dbReference type="SUPFAM" id="SSF81321">
    <property type="entry name" value="Family A G protein-coupled receptor-like"/>
    <property type="match status" value="1"/>
</dbReference>
<dbReference type="Gene3D" id="3.80.10.10">
    <property type="entry name" value="Ribonuclease Inhibitor"/>
    <property type="match status" value="1"/>
</dbReference>
<keyword evidence="5" id="KW-0677">Repeat</keyword>
<evidence type="ECO:0000256" key="1">
    <source>
        <dbReference type="ARBA" id="ARBA00004651"/>
    </source>
</evidence>
<sequence length="667" mass="74593">MDVLLMDNPYIIYESPDKSNIAYSVLYMSKDESLPKYFEWLVKELLEHEASGNDSLDNTMDSENIPVAAMNPWLVLAVVICQTAFSFKAVAGNCTGSCSCTDNGGEKGIHAKCTITDLKELSTFIRHALDVKSIEIFISGLDTVPKGSFSNFTNLVNLSLSNSSIRLITDGAFSDLNYLQRLDLSGNQLTKWEGNFTSSLPSLMYLDLSGNSHFKLPTPLFKLRMLKEIKGVTWNEPCANCLLVKNYTLEKGDFNNPSINIETTELQKGEYLVGNMADCRLNKLQASQEVAEFAKYGFFPQCLETNSACFKHDISVTPIHRCWDLDNKILYLEFLISPISMVLNLMVILVTLTTRTLRRNVTMLLTSNMALSDFLISLYTIILVSARLKPYTEFLLILEDLCNAIGFIWLTGQIVSIKTSIILTVERFLAVIYCMKPSVRMTRKIALGLVVFTWCLGVTVAVLPLVKISVYTGNTYCIPIRPIKDIPHSYELSVGLSLWGILLYFITIPLYVKIFLAVKKAGERAGVKRDGKLARRIGIMVLSNMLFFLVPIIIAFLWLTTNLRNTMSPQSREILTGVLPTLLFSVNSLINPLLYAFRAEKFKKAIKLKIDNICLRKGRSSSLSNSLSHQVTNKLRGRTISSDVIGNQLTANPGPKKTDGQLGTTRI</sequence>
<comment type="subcellular location">
    <subcellularLocation>
        <location evidence="1">Cell membrane</location>
        <topology evidence="1">Multi-pass membrane protein</topology>
    </subcellularLocation>
</comment>
<feature type="transmembrane region" description="Helical" evidence="12">
    <location>
        <begin position="404"/>
        <end position="425"/>
    </location>
</feature>
<evidence type="ECO:0000256" key="6">
    <source>
        <dbReference type="ARBA" id="ARBA00022989"/>
    </source>
</evidence>
<feature type="transmembrane region" description="Helical" evidence="12">
    <location>
        <begin position="329"/>
        <end position="352"/>
    </location>
</feature>
<evidence type="ECO:0000256" key="3">
    <source>
        <dbReference type="ARBA" id="ARBA00022614"/>
    </source>
</evidence>
<dbReference type="Pfam" id="PF00001">
    <property type="entry name" value="7tm_1"/>
    <property type="match status" value="1"/>
</dbReference>
<proteinExistence type="predicted"/>
<accession>A0A9W9Z6M0</accession>
<reference evidence="14" key="1">
    <citation type="submission" date="2023-01" db="EMBL/GenBank/DDBJ databases">
        <title>Genome assembly of the deep-sea coral Lophelia pertusa.</title>
        <authorList>
            <person name="Herrera S."/>
            <person name="Cordes E."/>
        </authorList>
    </citation>
    <scope>NUCLEOTIDE SEQUENCE</scope>
    <source>
        <strain evidence="14">USNM1676648</strain>
        <tissue evidence="14">Polyp</tissue>
    </source>
</reference>
<dbReference type="Proteomes" id="UP001163046">
    <property type="component" value="Unassembled WGS sequence"/>
</dbReference>
<evidence type="ECO:0000256" key="11">
    <source>
        <dbReference type="SAM" id="MobiDB-lite"/>
    </source>
</evidence>
<dbReference type="InterPro" id="IPR001611">
    <property type="entry name" value="Leu-rich_rpt"/>
</dbReference>
<keyword evidence="6 12" id="KW-1133">Transmembrane helix</keyword>
<dbReference type="PANTHER" id="PTHR24372">
    <property type="entry name" value="GLYCOPROTEIN HORMONE RECEPTOR"/>
    <property type="match status" value="1"/>
</dbReference>
<dbReference type="SUPFAM" id="SSF52058">
    <property type="entry name" value="L domain-like"/>
    <property type="match status" value="1"/>
</dbReference>
<evidence type="ECO:0000256" key="4">
    <source>
        <dbReference type="ARBA" id="ARBA00022692"/>
    </source>
</evidence>
<feature type="transmembrane region" description="Helical" evidence="12">
    <location>
        <begin position="445"/>
        <end position="466"/>
    </location>
</feature>
<evidence type="ECO:0000259" key="13">
    <source>
        <dbReference type="PROSITE" id="PS50262"/>
    </source>
</evidence>
<dbReference type="InterPro" id="IPR003591">
    <property type="entry name" value="Leu-rich_rpt_typical-subtyp"/>
</dbReference>
<name>A0A9W9Z6M0_9CNID</name>
<protein>
    <recommendedName>
        <fullName evidence="13">G-protein coupled receptors family 1 profile domain-containing protein</fullName>
    </recommendedName>
</protein>
<feature type="transmembrane region" description="Helical" evidence="12">
    <location>
        <begin position="537"/>
        <end position="558"/>
    </location>
</feature>
<dbReference type="GO" id="GO:0009755">
    <property type="term" value="P:hormone-mediated signaling pathway"/>
    <property type="evidence" value="ECO:0007669"/>
    <property type="project" value="TreeGrafter"/>
</dbReference>
<dbReference type="InterPro" id="IPR000276">
    <property type="entry name" value="GPCR_Rhodpsn"/>
</dbReference>
<dbReference type="InterPro" id="IPR017452">
    <property type="entry name" value="GPCR_Rhodpsn_7TM"/>
</dbReference>
<dbReference type="PRINTS" id="PR00237">
    <property type="entry name" value="GPCRRHODOPSN"/>
</dbReference>
<keyword evidence="15" id="KW-1185">Reference proteome</keyword>
<organism evidence="14 15">
    <name type="scientific">Desmophyllum pertusum</name>
    <dbReference type="NCBI Taxonomy" id="174260"/>
    <lineage>
        <taxon>Eukaryota</taxon>
        <taxon>Metazoa</taxon>
        <taxon>Cnidaria</taxon>
        <taxon>Anthozoa</taxon>
        <taxon>Hexacorallia</taxon>
        <taxon>Scleractinia</taxon>
        <taxon>Caryophylliina</taxon>
        <taxon>Caryophylliidae</taxon>
        <taxon>Desmophyllum</taxon>
    </lineage>
</organism>
<dbReference type="SMART" id="SM00369">
    <property type="entry name" value="LRR_TYP"/>
    <property type="match status" value="3"/>
</dbReference>
<dbReference type="OrthoDB" id="676979at2759"/>
<evidence type="ECO:0000256" key="9">
    <source>
        <dbReference type="ARBA" id="ARBA00023170"/>
    </source>
</evidence>
<keyword evidence="3" id="KW-0433">Leucine-rich repeat</keyword>
<feature type="domain" description="G-protein coupled receptors family 1 profile" evidence="13">
    <location>
        <begin position="343"/>
        <end position="595"/>
    </location>
</feature>
<evidence type="ECO:0000256" key="12">
    <source>
        <dbReference type="SAM" id="Phobius"/>
    </source>
</evidence>
<evidence type="ECO:0000313" key="15">
    <source>
        <dbReference type="Proteomes" id="UP001163046"/>
    </source>
</evidence>
<evidence type="ECO:0000256" key="7">
    <source>
        <dbReference type="ARBA" id="ARBA00023040"/>
    </source>
</evidence>
<dbReference type="GO" id="GO:0007189">
    <property type="term" value="P:adenylate cyclase-activating G protein-coupled receptor signaling pathway"/>
    <property type="evidence" value="ECO:0007669"/>
    <property type="project" value="TreeGrafter"/>
</dbReference>
<dbReference type="InterPro" id="IPR032675">
    <property type="entry name" value="LRR_dom_sf"/>
</dbReference>
<dbReference type="Gene3D" id="1.20.1070.10">
    <property type="entry name" value="Rhodopsin 7-helix transmembrane proteins"/>
    <property type="match status" value="1"/>
</dbReference>
<keyword evidence="10" id="KW-0807">Transducer</keyword>
<comment type="caution">
    <text evidence="14">The sequence shown here is derived from an EMBL/GenBank/DDBJ whole genome shotgun (WGS) entry which is preliminary data.</text>
</comment>
<keyword evidence="2" id="KW-1003">Cell membrane</keyword>
<dbReference type="PROSITE" id="PS50262">
    <property type="entry name" value="G_PROTEIN_RECEP_F1_2"/>
    <property type="match status" value="1"/>
</dbReference>
<dbReference type="AlphaFoldDB" id="A0A9W9Z6M0"/>
<dbReference type="GO" id="GO:0008528">
    <property type="term" value="F:G protein-coupled peptide receptor activity"/>
    <property type="evidence" value="ECO:0007669"/>
    <property type="project" value="TreeGrafter"/>
</dbReference>
<dbReference type="EMBL" id="MU826429">
    <property type="protein sequence ID" value="KAJ7375936.1"/>
    <property type="molecule type" value="Genomic_DNA"/>
</dbReference>
<dbReference type="Pfam" id="PF13855">
    <property type="entry name" value="LRR_8"/>
    <property type="match status" value="1"/>
</dbReference>
<evidence type="ECO:0000313" key="14">
    <source>
        <dbReference type="EMBL" id="KAJ7375936.1"/>
    </source>
</evidence>
<keyword evidence="9" id="KW-0675">Receptor</keyword>
<feature type="transmembrane region" description="Helical" evidence="12">
    <location>
        <begin position="364"/>
        <end position="384"/>
    </location>
</feature>
<evidence type="ECO:0000256" key="5">
    <source>
        <dbReference type="ARBA" id="ARBA00022737"/>
    </source>
</evidence>
<dbReference type="GO" id="GO:0005886">
    <property type="term" value="C:plasma membrane"/>
    <property type="evidence" value="ECO:0007669"/>
    <property type="project" value="UniProtKB-SubCell"/>
</dbReference>
<keyword evidence="7" id="KW-0297">G-protein coupled receptor</keyword>
<keyword evidence="4 12" id="KW-0812">Transmembrane</keyword>
<feature type="region of interest" description="Disordered" evidence="11">
    <location>
        <begin position="646"/>
        <end position="667"/>
    </location>
</feature>
<dbReference type="PROSITE" id="PS51450">
    <property type="entry name" value="LRR"/>
    <property type="match status" value="1"/>
</dbReference>
<evidence type="ECO:0000256" key="10">
    <source>
        <dbReference type="ARBA" id="ARBA00023224"/>
    </source>
</evidence>
<keyword evidence="8 12" id="KW-0472">Membrane</keyword>